<dbReference type="RefSeq" id="XP_067922123.1">
    <property type="nucleotide sequence ID" value="XM_068065898.1"/>
</dbReference>
<dbReference type="Gene3D" id="3.40.640.10">
    <property type="entry name" value="Type I PLP-dependent aspartate aminotransferase-like (Major domain)"/>
    <property type="match status" value="1"/>
</dbReference>
<name>A0A2C6KWH7_9APIC</name>
<feature type="domain" description="Aminotransferase class V" evidence="2">
    <location>
        <begin position="302"/>
        <end position="648"/>
    </location>
</feature>
<feature type="region of interest" description="Disordered" evidence="1">
    <location>
        <begin position="1"/>
        <end position="21"/>
    </location>
</feature>
<evidence type="ECO:0000313" key="4">
    <source>
        <dbReference type="Proteomes" id="UP000221165"/>
    </source>
</evidence>
<dbReference type="AlphaFoldDB" id="A0A2C6KWH7"/>
<dbReference type="PANTHER" id="PTHR14237">
    <property type="entry name" value="MOLYBDOPTERIN COFACTOR SULFURASE MOSC"/>
    <property type="match status" value="1"/>
</dbReference>
<dbReference type="OrthoDB" id="10264306at2759"/>
<accession>A0A2C6KWH7</accession>
<sequence>MKEGCERQKAGLWSRQQIGSPPVPVPADQRVISPQHLRCRSVVSIALFCSYILLAETDVYELRGFAEPGVECASADSHLCAPPDSHTPFTSSRLGNKESGHFPRGSLNPTAFVSFADASSAASENLTAEVPLPLWVPDDKEALAAAAVARRHTEGCSGAEEQLGEDTEGLPRGIGGADGAEERGMSVAKGDSSDGSTLCGGQGKDTDARDAQVPPDRYHASFTAAQLYTSSEALKGSNVTKVDQEHWVEHTADEAKGVRGCPLWGGTYDERRTRFLQQYGDVYNVDIEQVQKKELSRFAGQVYMDYAGSGVYQQQQLRDIFDDLSRNSYGNAHSRNPSAKHTDVRLKEARETVLRFFDASEQDYAVIFTSGATAALKIVGESFPFAKDLSSFYYLRINHNSVLGMREYAYAKKAKSVRAVSPREVERLLKEREAAAKTQHSSADQTAKETEMDDRPNCLFAFPSKDNWNGRFFPLNWIQRVKTFGLSDDNCRWFVLVDAAAHAPTSPLSLTQYPADFVSLSFYKMFGYPTGLGALLARSEDKDKLERLYWGGGSVVASLSDGRWCKRKEEFSLRFEDGTLPFLGIVESLYGFRILEKIGLERIHKHVAALTRHLFERLQLLRHSNGAPAIILYWNEPDPPEGGIVNFNVLRPDGSFVPFPQVSHISFLRHRSSFETAASAANIHLRTGFFCNPGGAQDFLGLTADDIMQASQKRQSCSDAGGVPGVSPANSGMLTLYGGGGLGGGVYRKPVGSVRLSLGYLSTFDDVDTVVSFVSETYLW</sequence>
<dbReference type="InterPro" id="IPR015422">
    <property type="entry name" value="PyrdxlP-dep_Trfase_small"/>
</dbReference>
<dbReference type="Gene3D" id="3.90.1150.10">
    <property type="entry name" value="Aspartate Aminotransferase, domain 1"/>
    <property type="match status" value="1"/>
</dbReference>
<organism evidence="3 4">
    <name type="scientific">Cystoisospora suis</name>
    <dbReference type="NCBI Taxonomy" id="483139"/>
    <lineage>
        <taxon>Eukaryota</taxon>
        <taxon>Sar</taxon>
        <taxon>Alveolata</taxon>
        <taxon>Apicomplexa</taxon>
        <taxon>Conoidasida</taxon>
        <taxon>Coccidia</taxon>
        <taxon>Eucoccidiorida</taxon>
        <taxon>Eimeriorina</taxon>
        <taxon>Sarcocystidae</taxon>
        <taxon>Cystoisospora</taxon>
    </lineage>
</organism>
<evidence type="ECO:0000256" key="1">
    <source>
        <dbReference type="SAM" id="MobiDB-lite"/>
    </source>
</evidence>
<dbReference type="InterPro" id="IPR015421">
    <property type="entry name" value="PyrdxlP-dep_Trfase_major"/>
</dbReference>
<dbReference type="SUPFAM" id="SSF53383">
    <property type="entry name" value="PLP-dependent transferases"/>
    <property type="match status" value="1"/>
</dbReference>
<reference evidence="3 4" key="1">
    <citation type="journal article" date="2017" name="Int. J. Parasitol.">
        <title>The genome of the protozoan parasite Cystoisospora suis and a reverse vaccinology approach to identify vaccine candidates.</title>
        <authorList>
            <person name="Palmieri N."/>
            <person name="Shrestha A."/>
            <person name="Ruttkowski B."/>
            <person name="Beck T."/>
            <person name="Vogl C."/>
            <person name="Tomley F."/>
            <person name="Blake D.P."/>
            <person name="Joachim A."/>
        </authorList>
    </citation>
    <scope>NUCLEOTIDE SEQUENCE [LARGE SCALE GENOMIC DNA]</scope>
    <source>
        <strain evidence="3 4">Wien I</strain>
    </source>
</reference>
<dbReference type="GeneID" id="94429109"/>
<protein>
    <submittedName>
        <fullName evidence="3">Cysteine desulfurase selenocysteine lyase family plp dependent transferase superfamily protein</fullName>
    </submittedName>
</protein>
<keyword evidence="4" id="KW-1185">Reference proteome</keyword>
<proteinExistence type="predicted"/>
<dbReference type="GO" id="GO:0016829">
    <property type="term" value="F:lyase activity"/>
    <property type="evidence" value="ECO:0007669"/>
    <property type="project" value="UniProtKB-KW"/>
</dbReference>
<comment type="caution">
    <text evidence="3">The sequence shown here is derived from an EMBL/GenBank/DDBJ whole genome shotgun (WGS) entry which is preliminary data.</text>
</comment>
<dbReference type="InterPro" id="IPR015424">
    <property type="entry name" value="PyrdxlP-dep_Trfase"/>
</dbReference>
<keyword evidence="3" id="KW-0456">Lyase</keyword>
<dbReference type="VEuPathDB" id="ToxoDB:CSUI_005728"/>
<dbReference type="Pfam" id="PF00266">
    <property type="entry name" value="Aminotran_5"/>
    <property type="match status" value="1"/>
</dbReference>
<dbReference type="Proteomes" id="UP000221165">
    <property type="component" value="Unassembled WGS sequence"/>
</dbReference>
<dbReference type="EMBL" id="MIGC01002760">
    <property type="protein sequence ID" value="PHJ20435.1"/>
    <property type="molecule type" value="Genomic_DNA"/>
</dbReference>
<dbReference type="GO" id="GO:0016740">
    <property type="term" value="F:transferase activity"/>
    <property type="evidence" value="ECO:0007669"/>
    <property type="project" value="UniProtKB-KW"/>
</dbReference>
<evidence type="ECO:0000259" key="2">
    <source>
        <dbReference type="Pfam" id="PF00266"/>
    </source>
</evidence>
<feature type="region of interest" description="Disordered" evidence="1">
    <location>
        <begin position="180"/>
        <end position="211"/>
    </location>
</feature>
<dbReference type="PANTHER" id="PTHR14237:SF80">
    <property type="entry name" value="MOLYBDENUM COFACTOR SULFURASE"/>
    <property type="match status" value="1"/>
</dbReference>
<keyword evidence="3" id="KW-0808">Transferase</keyword>
<evidence type="ECO:0000313" key="3">
    <source>
        <dbReference type="EMBL" id="PHJ20435.1"/>
    </source>
</evidence>
<gene>
    <name evidence="3" type="ORF">CSUI_005728</name>
</gene>
<feature type="region of interest" description="Disordered" evidence="1">
    <location>
        <begin position="432"/>
        <end position="451"/>
    </location>
</feature>
<dbReference type="InterPro" id="IPR000192">
    <property type="entry name" value="Aminotrans_V_dom"/>
</dbReference>